<name>A0A5J6L9X6_9GAMM</name>
<dbReference type="Proteomes" id="UP000325606">
    <property type="component" value="Chromosome"/>
</dbReference>
<proteinExistence type="predicted"/>
<sequence>MSGLIEWLEKLNQSDSKARAVLRRSLAFEPGQHVPAFPYVEPFLRGDVSRWRRDIHYLVAGVWAMHWREGREEEALSIGKACARLDREKRDSMGMDDKHKLTSTEKRLIALLDADEDQLPYRLRQMVALLKEYTIDFEHMLTDLLNWRDQQKRTQNKWARDFYQHLNHEPELDKTSQKESAA</sequence>
<dbReference type="Gene3D" id="1.10.520.40">
    <property type="entry name" value="CRISPR-associated protein Cse2"/>
    <property type="match status" value="1"/>
</dbReference>
<evidence type="ECO:0000313" key="1">
    <source>
        <dbReference type="EMBL" id="QEW05307.1"/>
    </source>
</evidence>
<organism evidence="1 2">
    <name type="scientific">Nitrincola iocasae</name>
    <dbReference type="NCBI Taxonomy" id="2614693"/>
    <lineage>
        <taxon>Bacteria</taxon>
        <taxon>Pseudomonadati</taxon>
        <taxon>Pseudomonadota</taxon>
        <taxon>Gammaproteobacteria</taxon>
        <taxon>Oceanospirillales</taxon>
        <taxon>Oceanospirillaceae</taxon>
        <taxon>Nitrincola</taxon>
    </lineage>
</organism>
<dbReference type="KEGG" id="nik:F5I99_01690"/>
<protein>
    <submittedName>
        <fullName evidence="1">Type I-E CRISPR-associated protein Cse2/CasB</fullName>
    </submittedName>
</protein>
<keyword evidence="2" id="KW-1185">Reference proteome</keyword>
<gene>
    <name evidence="1" type="primary">casB</name>
    <name evidence="1" type="ORF">F5I99_01690</name>
</gene>
<dbReference type="EMBL" id="CP044222">
    <property type="protein sequence ID" value="QEW05307.1"/>
    <property type="molecule type" value="Genomic_DNA"/>
</dbReference>
<dbReference type="RefSeq" id="WP_151053354.1">
    <property type="nucleotide sequence ID" value="NZ_CP044222.1"/>
</dbReference>
<evidence type="ECO:0000313" key="2">
    <source>
        <dbReference type="Proteomes" id="UP000325606"/>
    </source>
</evidence>
<dbReference type="InterPro" id="IPR038287">
    <property type="entry name" value="Cse2_sf"/>
</dbReference>
<dbReference type="NCBIfam" id="TIGR02548">
    <property type="entry name" value="casB_cse2"/>
    <property type="match status" value="1"/>
</dbReference>
<reference evidence="1 2" key="1">
    <citation type="submission" date="2019-09" db="EMBL/GenBank/DDBJ databases">
        <title>Nitrincola iocasae sp. nov., a bacterium isolated from the sediment collected at a cold seep field in South China Sea.</title>
        <authorList>
            <person name="Zhang H."/>
            <person name="Wang H."/>
            <person name="Li C."/>
        </authorList>
    </citation>
    <scope>NUCLEOTIDE SEQUENCE [LARGE SCALE GENOMIC DNA]</scope>
    <source>
        <strain evidence="1 2">KXZD1103</strain>
    </source>
</reference>
<dbReference type="AlphaFoldDB" id="A0A5J6L9X6"/>
<dbReference type="CDD" id="cd09731">
    <property type="entry name" value="Cse2_I-E"/>
    <property type="match status" value="1"/>
</dbReference>
<accession>A0A5J6L9X6</accession>
<dbReference type="Pfam" id="PF09485">
    <property type="entry name" value="CRISPR_Cse2"/>
    <property type="match status" value="1"/>
</dbReference>
<dbReference type="InterPro" id="IPR013382">
    <property type="entry name" value="CRISPR-assoc_prot_Cse2"/>
</dbReference>